<feature type="compositionally biased region" description="Polar residues" evidence="1">
    <location>
        <begin position="14"/>
        <end position="25"/>
    </location>
</feature>
<proteinExistence type="predicted"/>
<name>A0AAV9H1N7_9PEZI</name>
<dbReference type="PANTHER" id="PTHR36847">
    <property type="entry name" value="AMIDOLIGASE ENZYME"/>
    <property type="match status" value="1"/>
</dbReference>
<dbReference type="PANTHER" id="PTHR36847:SF1">
    <property type="entry name" value="AMIDOLIGASE ENZYME"/>
    <property type="match status" value="1"/>
</dbReference>
<evidence type="ECO:0000313" key="3">
    <source>
        <dbReference type="Proteomes" id="UP001321760"/>
    </source>
</evidence>
<keyword evidence="3" id="KW-1185">Reference proteome</keyword>
<dbReference type="Proteomes" id="UP001321760">
    <property type="component" value="Unassembled WGS sequence"/>
</dbReference>
<gene>
    <name evidence="2" type="ORF">QBC34DRAFT_445611</name>
</gene>
<reference evidence="2" key="2">
    <citation type="submission" date="2023-05" db="EMBL/GenBank/DDBJ databases">
        <authorList>
            <consortium name="Lawrence Berkeley National Laboratory"/>
            <person name="Steindorff A."/>
            <person name="Hensen N."/>
            <person name="Bonometti L."/>
            <person name="Westerberg I."/>
            <person name="Brannstrom I.O."/>
            <person name="Guillou S."/>
            <person name="Cros-Aarteil S."/>
            <person name="Calhoun S."/>
            <person name="Haridas S."/>
            <person name="Kuo A."/>
            <person name="Mondo S."/>
            <person name="Pangilinan J."/>
            <person name="Riley R."/>
            <person name="Labutti K."/>
            <person name="Andreopoulos B."/>
            <person name="Lipzen A."/>
            <person name="Chen C."/>
            <person name="Yanf M."/>
            <person name="Daum C."/>
            <person name="Ng V."/>
            <person name="Clum A."/>
            <person name="Ohm R."/>
            <person name="Martin F."/>
            <person name="Silar P."/>
            <person name="Natvig D."/>
            <person name="Lalanne C."/>
            <person name="Gautier V."/>
            <person name="Ament-Velasquez S.L."/>
            <person name="Kruys A."/>
            <person name="Hutchinson M.I."/>
            <person name="Powell A.J."/>
            <person name="Barry K."/>
            <person name="Miller A.N."/>
            <person name="Grigoriev I.V."/>
            <person name="Debuchy R."/>
            <person name="Gladieux P."/>
            <person name="Thoren M.H."/>
            <person name="Johannesson H."/>
        </authorList>
    </citation>
    <scope>NUCLEOTIDE SEQUENCE</scope>
    <source>
        <strain evidence="2">PSN243</strain>
    </source>
</reference>
<evidence type="ECO:0000313" key="2">
    <source>
        <dbReference type="EMBL" id="KAK4454703.1"/>
    </source>
</evidence>
<accession>A0AAV9H1N7</accession>
<comment type="caution">
    <text evidence="2">The sequence shown here is derived from an EMBL/GenBank/DDBJ whole genome shotgun (WGS) entry which is preliminary data.</text>
</comment>
<feature type="region of interest" description="Disordered" evidence="1">
    <location>
        <begin position="1"/>
        <end position="25"/>
    </location>
</feature>
<organism evidence="2 3">
    <name type="scientific">Podospora aff. communis PSN243</name>
    <dbReference type="NCBI Taxonomy" id="3040156"/>
    <lineage>
        <taxon>Eukaryota</taxon>
        <taxon>Fungi</taxon>
        <taxon>Dikarya</taxon>
        <taxon>Ascomycota</taxon>
        <taxon>Pezizomycotina</taxon>
        <taxon>Sordariomycetes</taxon>
        <taxon>Sordariomycetidae</taxon>
        <taxon>Sordariales</taxon>
        <taxon>Podosporaceae</taxon>
        <taxon>Podospora</taxon>
    </lineage>
</organism>
<evidence type="ECO:0000256" key="1">
    <source>
        <dbReference type="SAM" id="MobiDB-lite"/>
    </source>
</evidence>
<protein>
    <recommendedName>
        <fullName evidence="4">Amidoligase enzyme</fullName>
    </recommendedName>
</protein>
<sequence length="429" mass="49251">MAPFLEDDGEYCHSPTSHPKRNTASIDRADDIAVAVELKFLIPFRIEGSPDPEPNDRRPVHAIDCRLKDDQNACQEYAFRLVADTIRGTGAKATTIHDITTSGRTENHFWESHWIVKKANSAEPGPKERRERSGGARYLWVPVEISSPKMATTHPQTGRHIQRVLKSLTESHRLAANYTCEVHVHLGRRDGQPFQLPALQRLASLLWSAEPTLRSIRDPNSPNYKNIYTWGSELRDFSRLSDVISRTAAEEGYYDDIQDKQVRHALRVLPLAEKRSRDWKALHEIWRVNCNRDLGLLLSGPVKQYRRLGFNFSSFGLEDERAKRSPRTVEFRMMEGTVDTDLILNWVSMCATIAEVAVVPYDSRFDAALSHALSLRAADEGNCNRGHHESKEVKARRLGREFSDLMRELRVPRSTYEGFERKIIRDWRQ</sequence>
<reference evidence="2" key="1">
    <citation type="journal article" date="2023" name="Mol. Phylogenet. Evol.">
        <title>Genome-scale phylogeny and comparative genomics of the fungal order Sordariales.</title>
        <authorList>
            <person name="Hensen N."/>
            <person name="Bonometti L."/>
            <person name="Westerberg I."/>
            <person name="Brannstrom I.O."/>
            <person name="Guillou S."/>
            <person name="Cros-Aarteil S."/>
            <person name="Calhoun S."/>
            <person name="Haridas S."/>
            <person name="Kuo A."/>
            <person name="Mondo S."/>
            <person name="Pangilinan J."/>
            <person name="Riley R."/>
            <person name="LaButti K."/>
            <person name="Andreopoulos B."/>
            <person name="Lipzen A."/>
            <person name="Chen C."/>
            <person name="Yan M."/>
            <person name="Daum C."/>
            <person name="Ng V."/>
            <person name="Clum A."/>
            <person name="Steindorff A."/>
            <person name="Ohm R.A."/>
            <person name="Martin F."/>
            <person name="Silar P."/>
            <person name="Natvig D.O."/>
            <person name="Lalanne C."/>
            <person name="Gautier V."/>
            <person name="Ament-Velasquez S.L."/>
            <person name="Kruys A."/>
            <person name="Hutchinson M.I."/>
            <person name="Powell A.J."/>
            <person name="Barry K."/>
            <person name="Miller A.N."/>
            <person name="Grigoriev I.V."/>
            <person name="Debuchy R."/>
            <person name="Gladieux P."/>
            <person name="Hiltunen Thoren M."/>
            <person name="Johannesson H."/>
        </authorList>
    </citation>
    <scope>NUCLEOTIDE SEQUENCE</scope>
    <source>
        <strain evidence="2">PSN243</strain>
    </source>
</reference>
<evidence type="ECO:0008006" key="4">
    <source>
        <dbReference type="Google" id="ProtNLM"/>
    </source>
</evidence>
<dbReference type="EMBL" id="MU865916">
    <property type="protein sequence ID" value="KAK4454703.1"/>
    <property type="molecule type" value="Genomic_DNA"/>
</dbReference>
<dbReference type="AlphaFoldDB" id="A0AAV9H1N7"/>